<sequence length="85" mass="9487">MMIPDCCKFLEAALSDLKGTLVEVESSGQKEGPEIDDAWSTITDAEQIFQSTTLSWKHWCLFSLNCGLCISFDVVIGELKIWELA</sequence>
<reference evidence="1" key="2">
    <citation type="submission" date="2020-08" db="EMBL/GenBank/DDBJ databases">
        <title>Plant Genome Project.</title>
        <authorList>
            <person name="Zhang R.-G."/>
        </authorList>
    </citation>
    <scope>NUCLEOTIDE SEQUENCE</scope>
    <source>
        <strain evidence="1">Huo1</strain>
        <tissue evidence="1">Leaf</tissue>
    </source>
</reference>
<gene>
    <name evidence="1" type="ORF">SASPL_107355</name>
</gene>
<dbReference type="EMBL" id="PNBA02000003">
    <property type="protein sequence ID" value="KAG6429306.1"/>
    <property type="molecule type" value="Genomic_DNA"/>
</dbReference>
<dbReference type="Gene3D" id="1.20.58.90">
    <property type="match status" value="1"/>
</dbReference>
<evidence type="ECO:0000313" key="2">
    <source>
        <dbReference type="Proteomes" id="UP000298416"/>
    </source>
</evidence>
<comment type="caution">
    <text evidence="1">The sequence shown here is derived from an EMBL/GenBank/DDBJ whole genome shotgun (WGS) entry which is preliminary data.</text>
</comment>
<accession>A0A8X8YAY8</accession>
<name>A0A8X8YAY8_SALSN</name>
<dbReference type="Proteomes" id="UP000298416">
    <property type="component" value="Unassembled WGS sequence"/>
</dbReference>
<dbReference type="AlphaFoldDB" id="A0A8X8YAY8"/>
<evidence type="ECO:0000313" key="1">
    <source>
        <dbReference type="EMBL" id="KAG6429306.1"/>
    </source>
</evidence>
<protein>
    <submittedName>
        <fullName evidence="1">Uncharacterized protein</fullName>
    </submittedName>
</protein>
<proteinExistence type="predicted"/>
<reference evidence="1" key="1">
    <citation type="submission" date="2018-01" db="EMBL/GenBank/DDBJ databases">
        <authorList>
            <person name="Mao J.F."/>
        </authorList>
    </citation>
    <scope>NUCLEOTIDE SEQUENCE</scope>
    <source>
        <strain evidence="1">Huo1</strain>
        <tissue evidence="1">Leaf</tissue>
    </source>
</reference>
<organism evidence="1">
    <name type="scientific">Salvia splendens</name>
    <name type="common">Scarlet sage</name>
    <dbReference type="NCBI Taxonomy" id="180675"/>
    <lineage>
        <taxon>Eukaryota</taxon>
        <taxon>Viridiplantae</taxon>
        <taxon>Streptophyta</taxon>
        <taxon>Embryophyta</taxon>
        <taxon>Tracheophyta</taxon>
        <taxon>Spermatophyta</taxon>
        <taxon>Magnoliopsida</taxon>
        <taxon>eudicotyledons</taxon>
        <taxon>Gunneridae</taxon>
        <taxon>Pentapetalae</taxon>
        <taxon>asterids</taxon>
        <taxon>lamiids</taxon>
        <taxon>Lamiales</taxon>
        <taxon>Lamiaceae</taxon>
        <taxon>Nepetoideae</taxon>
        <taxon>Mentheae</taxon>
        <taxon>Salviinae</taxon>
        <taxon>Salvia</taxon>
        <taxon>Salvia subgen. Calosphace</taxon>
        <taxon>core Calosphace</taxon>
    </lineage>
</organism>
<keyword evidence="2" id="KW-1185">Reference proteome</keyword>